<dbReference type="STRING" id="13333.W1PN51"/>
<evidence type="ECO:0000256" key="1">
    <source>
        <dbReference type="SAM" id="SignalP"/>
    </source>
</evidence>
<protein>
    <recommendedName>
        <fullName evidence="2">Amidase domain-containing protein</fullName>
    </recommendedName>
</protein>
<organism evidence="3 4">
    <name type="scientific">Amborella trichopoda</name>
    <dbReference type="NCBI Taxonomy" id="13333"/>
    <lineage>
        <taxon>Eukaryota</taxon>
        <taxon>Viridiplantae</taxon>
        <taxon>Streptophyta</taxon>
        <taxon>Embryophyta</taxon>
        <taxon>Tracheophyta</taxon>
        <taxon>Spermatophyta</taxon>
        <taxon>Magnoliopsida</taxon>
        <taxon>Amborellales</taxon>
        <taxon>Amborellaceae</taxon>
        <taxon>Amborella</taxon>
    </lineage>
</organism>
<feature type="domain" description="Amidase" evidence="2">
    <location>
        <begin position="51"/>
        <end position="100"/>
    </location>
</feature>
<reference evidence="4" key="1">
    <citation type="journal article" date="2013" name="Science">
        <title>The Amborella genome and the evolution of flowering plants.</title>
        <authorList>
            <consortium name="Amborella Genome Project"/>
        </authorList>
    </citation>
    <scope>NUCLEOTIDE SEQUENCE [LARGE SCALE GENOMIC DNA]</scope>
</reference>
<sequence>MISFNVILRIELILVAERGAYAFGVKCLDVFSMVTAYPIRNDALKYGELDYINGAALIRYQIAGNFLGLPAITVPIGYDKQGMPIGLQFIGRPWSEATLLHLAYAMQGLYSGSYQKPRVFYNLLSK</sequence>
<dbReference type="SUPFAM" id="SSF75304">
    <property type="entry name" value="Amidase signature (AS) enzymes"/>
    <property type="match status" value="1"/>
</dbReference>
<name>W1PN51_AMBTC</name>
<dbReference type="InterPro" id="IPR000120">
    <property type="entry name" value="Amidase"/>
</dbReference>
<dbReference type="Pfam" id="PF01425">
    <property type="entry name" value="Amidase"/>
    <property type="match status" value="1"/>
</dbReference>
<gene>
    <name evidence="3" type="ORF">AMTR_s00017p00168960</name>
</gene>
<dbReference type="eggNOG" id="KOG1211">
    <property type="taxonomic scope" value="Eukaryota"/>
</dbReference>
<dbReference type="EMBL" id="KI393256">
    <property type="protein sequence ID" value="ERN08605.1"/>
    <property type="molecule type" value="Genomic_DNA"/>
</dbReference>
<keyword evidence="1" id="KW-0732">Signal</keyword>
<dbReference type="Gene3D" id="3.90.1300.10">
    <property type="entry name" value="Amidase signature (AS) domain"/>
    <property type="match status" value="1"/>
</dbReference>
<dbReference type="GO" id="GO:0003824">
    <property type="term" value="F:catalytic activity"/>
    <property type="evidence" value="ECO:0007669"/>
    <property type="project" value="InterPro"/>
</dbReference>
<feature type="chain" id="PRO_5004808130" description="Amidase domain-containing protein" evidence="1">
    <location>
        <begin position="23"/>
        <end position="126"/>
    </location>
</feature>
<dbReference type="HOGENOM" id="CLU_2112428_0_0_1"/>
<dbReference type="Proteomes" id="UP000017836">
    <property type="component" value="Unassembled WGS sequence"/>
</dbReference>
<dbReference type="AlphaFoldDB" id="W1PN51"/>
<dbReference type="InterPro" id="IPR036928">
    <property type="entry name" value="AS_sf"/>
</dbReference>
<accession>W1PN51</accession>
<evidence type="ECO:0000313" key="4">
    <source>
        <dbReference type="Proteomes" id="UP000017836"/>
    </source>
</evidence>
<proteinExistence type="predicted"/>
<dbReference type="InterPro" id="IPR023631">
    <property type="entry name" value="Amidase_dom"/>
</dbReference>
<dbReference type="PANTHER" id="PTHR11895">
    <property type="entry name" value="TRANSAMIDASE"/>
    <property type="match status" value="1"/>
</dbReference>
<evidence type="ECO:0000259" key="2">
    <source>
        <dbReference type="Pfam" id="PF01425"/>
    </source>
</evidence>
<feature type="signal peptide" evidence="1">
    <location>
        <begin position="1"/>
        <end position="22"/>
    </location>
</feature>
<evidence type="ECO:0000313" key="3">
    <source>
        <dbReference type="EMBL" id="ERN08605.1"/>
    </source>
</evidence>
<dbReference type="Gramene" id="ERN08605">
    <property type="protein sequence ID" value="ERN08605"/>
    <property type="gene ID" value="AMTR_s00017p00168960"/>
</dbReference>
<keyword evidence="4" id="KW-1185">Reference proteome</keyword>
<dbReference type="PANTHER" id="PTHR11895:SF67">
    <property type="entry name" value="AMIDASE DOMAIN-CONTAINING PROTEIN"/>
    <property type="match status" value="1"/>
</dbReference>